<accession>A0A498CMQ6</accession>
<feature type="non-terminal residue" evidence="10">
    <location>
        <position position="317"/>
    </location>
</feature>
<dbReference type="PANTHER" id="PTHR34296">
    <property type="entry name" value="TRANSCRIPTIONAL ACTIVATOR PROTEIN MED"/>
    <property type="match status" value="1"/>
</dbReference>
<dbReference type="AlphaFoldDB" id="A0A498CMQ6"/>
<evidence type="ECO:0000256" key="6">
    <source>
        <dbReference type="ARBA" id="ARBA00023288"/>
    </source>
</evidence>
<proteinExistence type="inferred from homology"/>
<feature type="domain" description="ABC transporter substrate-binding protein PnrA-like" evidence="9">
    <location>
        <begin position="53"/>
        <end position="314"/>
    </location>
</feature>
<dbReference type="InterPro" id="IPR028082">
    <property type="entry name" value="Peripla_BP_I"/>
</dbReference>
<sequence>MKKALALMLVLTLSLSLLAGCGGSPAASPAPDSGAQAAPAASQEPAPASGGRRVVMVIPQSLGDSGPMDSLKQNLEKAAEEFGLDTSIYEALEPSQHEEVVRTFAREGVDMIICAMPTMVEALKAVAPEFPDTKFCMVFPLEEIEMDNVVCVDFATWEGYYLCGVLAGHMTKVNQAGHVIGAEQSALIANYNAFKAGGKSVNPDFDVLLSNANSFDDPAKGKEAAISLIDQGCDLIITDCAATAMGVIEAGEEKGVFIIGDSSPHNEISPAVVLADTMTQFGPAMYSVVSEFANGSFSPGTHFSTLAEGGIGITVSP</sequence>
<feature type="signal peptide" evidence="8">
    <location>
        <begin position="1"/>
        <end position="19"/>
    </location>
</feature>
<comment type="subcellular location">
    <subcellularLocation>
        <location evidence="1">Cell membrane</location>
        <topology evidence="1">Lipid-anchor</topology>
    </subcellularLocation>
</comment>
<feature type="region of interest" description="Disordered" evidence="7">
    <location>
        <begin position="26"/>
        <end position="50"/>
    </location>
</feature>
<reference evidence="10 11" key="1">
    <citation type="submission" date="2018-10" db="EMBL/GenBank/DDBJ databases">
        <title>Anaerotruncus faecis sp. nov., isolated from human feces.</title>
        <authorList>
            <person name="Wang Y.-J."/>
        </authorList>
    </citation>
    <scope>NUCLEOTIDE SEQUENCE [LARGE SCALE GENOMIC DNA]</scope>
    <source>
        <strain evidence="10 11">22A2-44</strain>
    </source>
</reference>
<name>A0A498CMQ6_9FIRM</name>
<dbReference type="SUPFAM" id="SSF53822">
    <property type="entry name" value="Periplasmic binding protein-like I"/>
    <property type="match status" value="1"/>
</dbReference>
<evidence type="ECO:0000256" key="1">
    <source>
        <dbReference type="ARBA" id="ARBA00004193"/>
    </source>
</evidence>
<evidence type="ECO:0000256" key="3">
    <source>
        <dbReference type="ARBA" id="ARBA00022475"/>
    </source>
</evidence>
<dbReference type="PANTHER" id="PTHR34296:SF2">
    <property type="entry name" value="ABC TRANSPORTER GUANOSINE-BINDING PROTEIN NUPN"/>
    <property type="match status" value="1"/>
</dbReference>
<feature type="chain" id="PRO_5038560367" evidence="8">
    <location>
        <begin position="20"/>
        <end position="317"/>
    </location>
</feature>
<evidence type="ECO:0000256" key="4">
    <source>
        <dbReference type="ARBA" id="ARBA00022729"/>
    </source>
</evidence>
<dbReference type="PROSITE" id="PS51257">
    <property type="entry name" value="PROKAR_LIPOPROTEIN"/>
    <property type="match status" value="1"/>
</dbReference>
<evidence type="ECO:0000256" key="5">
    <source>
        <dbReference type="ARBA" id="ARBA00023136"/>
    </source>
</evidence>
<dbReference type="InterPro" id="IPR050957">
    <property type="entry name" value="BMP_lipoprotein"/>
</dbReference>
<dbReference type="Gene3D" id="3.40.50.2300">
    <property type="match status" value="2"/>
</dbReference>
<comment type="caution">
    <text evidence="10">The sequence shown here is derived from an EMBL/GenBank/DDBJ whole genome shotgun (WGS) entry which is preliminary data.</text>
</comment>
<keyword evidence="3" id="KW-1003">Cell membrane</keyword>
<keyword evidence="11" id="KW-1185">Reference proteome</keyword>
<gene>
    <name evidence="10" type="ORF">D4A47_13945</name>
</gene>
<evidence type="ECO:0000259" key="9">
    <source>
        <dbReference type="Pfam" id="PF02608"/>
    </source>
</evidence>
<protein>
    <submittedName>
        <fullName evidence="10">BMP family ABC transporter substrate-binding protein</fullName>
    </submittedName>
</protein>
<dbReference type="EMBL" id="RCHT01000066">
    <property type="protein sequence ID" value="RLL06075.1"/>
    <property type="molecule type" value="Genomic_DNA"/>
</dbReference>
<evidence type="ECO:0000313" key="11">
    <source>
        <dbReference type="Proteomes" id="UP000276301"/>
    </source>
</evidence>
<evidence type="ECO:0000313" key="10">
    <source>
        <dbReference type="EMBL" id="RLL06075.1"/>
    </source>
</evidence>
<keyword evidence="4 8" id="KW-0732">Signal</keyword>
<evidence type="ECO:0000256" key="8">
    <source>
        <dbReference type="SAM" id="SignalP"/>
    </source>
</evidence>
<keyword evidence="5" id="KW-0472">Membrane</keyword>
<dbReference type="RefSeq" id="WP_121587746.1">
    <property type="nucleotide sequence ID" value="NZ_RCHT01000066.1"/>
</dbReference>
<keyword evidence="6" id="KW-0449">Lipoprotein</keyword>
<evidence type="ECO:0000256" key="2">
    <source>
        <dbReference type="ARBA" id="ARBA00008610"/>
    </source>
</evidence>
<organism evidence="10 11">
    <name type="scientific">Anaerotruncus massiliensis</name>
    <name type="common">ex Liu et al. 2021</name>
    <dbReference type="NCBI Taxonomy" id="2321404"/>
    <lineage>
        <taxon>Bacteria</taxon>
        <taxon>Bacillati</taxon>
        <taxon>Bacillota</taxon>
        <taxon>Clostridia</taxon>
        <taxon>Eubacteriales</taxon>
        <taxon>Oscillospiraceae</taxon>
        <taxon>Anaerotruncus</taxon>
    </lineage>
</organism>
<dbReference type="GO" id="GO:0005886">
    <property type="term" value="C:plasma membrane"/>
    <property type="evidence" value="ECO:0007669"/>
    <property type="project" value="UniProtKB-SubCell"/>
</dbReference>
<comment type="similarity">
    <text evidence="2">Belongs to the BMP lipoprotein family.</text>
</comment>
<dbReference type="Proteomes" id="UP000276301">
    <property type="component" value="Unassembled WGS sequence"/>
</dbReference>
<evidence type="ECO:0000256" key="7">
    <source>
        <dbReference type="SAM" id="MobiDB-lite"/>
    </source>
</evidence>
<dbReference type="InterPro" id="IPR003760">
    <property type="entry name" value="PnrA-like"/>
</dbReference>
<dbReference type="Pfam" id="PF02608">
    <property type="entry name" value="Bmp"/>
    <property type="match status" value="1"/>
</dbReference>